<comment type="pathway">
    <text evidence="1 9">Cell wall biogenesis; peptidoglycan biosynthesis.</text>
</comment>
<dbReference type="OrthoDB" id="9795305at2"/>
<dbReference type="GO" id="GO:0018104">
    <property type="term" value="P:peptidoglycan-protein cross-linking"/>
    <property type="evidence" value="ECO:0007669"/>
    <property type="project" value="TreeGrafter"/>
</dbReference>
<evidence type="ECO:0000256" key="3">
    <source>
        <dbReference type="ARBA" id="ARBA00022676"/>
    </source>
</evidence>
<sequence>MLTRRTFAALGVAAGLSACARPETAIVTRAVPPQPQYPPLPDFYGAITDEPYPVPAIPEGSIAPEYWRQEVENRWPGHARGTIIVDPDAAMLHFVESPLQATRYGVSVGAAGFSWEGTARLQFCRQWPRWRVPDTMIARQPELEPYSVANGGMDPGAGNPMGARALYLFQNGVDTLYRVHGDASPRELGRAVSSGCIRMLNQDVIHLHERAVHGASVIVLPSMKAEGFAELY</sequence>
<accession>A0A344PLK0</accession>
<comment type="similarity">
    <text evidence="2">Belongs to the YkuD family.</text>
</comment>
<keyword evidence="13" id="KW-1185">Reference proteome</keyword>
<feature type="active site" description="Proton donor/acceptor" evidence="9">
    <location>
        <position position="180"/>
    </location>
</feature>
<feature type="chain" id="PRO_5016806888" evidence="10">
    <location>
        <begin position="21"/>
        <end position="232"/>
    </location>
</feature>
<name>A0A344PLK0_9RHOB</name>
<dbReference type="UniPathway" id="UPA00219"/>
<evidence type="ECO:0000256" key="5">
    <source>
        <dbReference type="ARBA" id="ARBA00022801"/>
    </source>
</evidence>
<dbReference type="GO" id="GO:0008360">
    <property type="term" value="P:regulation of cell shape"/>
    <property type="evidence" value="ECO:0007669"/>
    <property type="project" value="UniProtKB-UniRule"/>
</dbReference>
<feature type="signal peptide" evidence="10">
    <location>
        <begin position="1"/>
        <end position="20"/>
    </location>
</feature>
<dbReference type="GO" id="GO:0016757">
    <property type="term" value="F:glycosyltransferase activity"/>
    <property type="evidence" value="ECO:0007669"/>
    <property type="project" value="UniProtKB-KW"/>
</dbReference>
<dbReference type="PANTHER" id="PTHR30582">
    <property type="entry name" value="L,D-TRANSPEPTIDASE"/>
    <property type="match status" value="1"/>
</dbReference>
<dbReference type="PROSITE" id="PS52029">
    <property type="entry name" value="LD_TPASE"/>
    <property type="match status" value="1"/>
</dbReference>
<dbReference type="EMBL" id="CP030918">
    <property type="protein sequence ID" value="AXC50255.1"/>
    <property type="molecule type" value="Genomic_DNA"/>
</dbReference>
<evidence type="ECO:0000259" key="11">
    <source>
        <dbReference type="PROSITE" id="PS52029"/>
    </source>
</evidence>
<keyword evidence="4" id="KW-0808">Transferase</keyword>
<evidence type="ECO:0000256" key="7">
    <source>
        <dbReference type="ARBA" id="ARBA00022984"/>
    </source>
</evidence>
<dbReference type="CDD" id="cd16913">
    <property type="entry name" value="YkuD_like"/>
    <property type="match status" value="1"/>
</dbReference>
<reference evidence="13" key="1">
    <citation type="submission" date="2018-07" db="EMBL/GenBank/DDBJ databases">
        <title>Genome sequencing of Paracoccus sp. SC2-6.</title>
        <authorList>
            <person name="Heo J."/>
            <person name="Kim S.-J."/>
            <person name="Kwon S.-W."/>
        </authorList>
    </citation>
    <scope>NUCLEOTIDE SEQUENCE [LARGE SCALE GENOMIC DNA]</scope>
    <source>
        <strain evidence="13">SC2-6</strain>
    </source>
</reference>
<feature type="active site" description="Nucleophile" evidence="9">
    <location>
        <position position="196"/>
    </location>
</feature>
<dbReference type="GO" id="GO:0005576">
    <property type="term" value="C:extracellular region"/>
    <property type="evidence" value="ECO:0007669"/>
    <property type="project" value="TreeGrafter"/>
</dbReference>
<dbReference type="RefSeq" id="WP_114076574.1">
    <property type="nucleotide sequence ID" value="NZ_CP030918.1"/>
</dbReference>
<dbReference type="Proteomes" id="UP000252023">
    <property type="component" value="Chromosome"/>
</dbReference>
<keyword evidence="7 9" id="KW-0573">Peptidoglycan synthesis</keyword>
<organism evidence="12 13">
    <name type="scientific">Paracoccus suum</name>
    <dbReference type="NCBI Taxonomy" id="2259340"/>
    <lineage>
        <taxon>Bacteria</taxon>
        <taxon>Pseudomonadati</taxon>
        <taxon>Pseudomonadota</taxon>
        <taxon>Alphaproteobacteria</taxon>
        <taxon>Rhodobacterales</taxon>
        <taxon>Paracoccaceae</taxon>
        <taxon>Paracoccus</taxon>
    </lineage>
</organism>
<evidence type="ECO:0000256" key="2">
    <source>
        <dbReference type="ARBA" id="ARBA00005992"/>
    </source>
</evidence>
<dbReference type="SUPFAM" id="SSF141523">
    <property type="entry name" value="L,D-transpeptidase catalytic domain-like"/>
    <property type="match status" value="1"/>
</dbReference>
<dbReference type="PROSITE" id="PS51257">
    <property type="entry name" value="PROKAR_LIPOPROTEIN"/>
    <property type="match status" value="1"/>
</dbReference>
<dbReference type="InterPro" id="IPR005490">
    <property type="entry name" value="LD_TPept_cat_dom"/>
</dbReference>
<dbReference type="KEGG" id="pars:DRW48_11590"/>
<keyword evidence="10" id="KW-0732">Signal</keyword>
<keyword evidence="6 9" id="KW-0133">Cell shape</keyword>
<dbReference type="GO" id="GO:0071972">
    <property type="term" value="F:peptidoglycan L,D-transpeptidase activity"/>
    <property type="evidence" value="ECO:0007669"/>
    <property type="project" value="TreeGrafter"/>
</dbReference>
<dbReference type="Pfam" id="PF03734">
    <property type="entry name" value="YkuD"/>
    <property type="match status" value="1"/>
</dbReference>
<dbReference type="InterPro" id="IPR038063">
    <property type="entry name" value="Transpep_catalytic_dom"/>
</dbReference>
<dbReference type="GO" id="GO:0071555">
    <property type="term" value="P:cell wall organization"/>
    <property type="evidence" value="ECO:0007669"/>
    <property type="project" value="UniProtKB-UniRule"/>
</dbReference>
<gene>
    <name evidence="12" type="ORF">DRW48_11590</name>
</gene>
<dbReference type="PANTHER" id="PTHR30582:SF24">
    <property type="entry name" value="L,D-TRANSPEPTIDASE ERFK_SRFK-RELATED"/>
    <property type="match status" value="1"/>
</dbReference>
<evidence type="ECO:0000313" key="12">
    <source>
        <dbReference type="EMBL" id="AXC50255.1"/>
    </source>
</evidence>
<evidence type="ECO:0000256" key="10">
    <source>
        <dbReference type="SAM" id="SignalP"/>
    </source>
</evidence>
<evidence type="ECO:0000313" key="13">
    <source>
        <dbReference type="Proteomes" id="UP000252023"/>
    </source>
</evidence>
<keyword evidence="5" id="KW-0378">Hydrolase</keyword>
<evidence type="ECO:0000256" key="9">
    <source>
        <dbReference type="PROSITE-ProRule" id="PRU01373"/>
    </source>
</evidence>
<dbReference type="AlphaFoldDB" id="A0A344PLK0"/>
<evidence type="ECO:0000256" key="1">
    <source>
        <dbReference type="ARBA" id="ARBA00004752"/>
    </source>
</evidence>
<proteinExistence type="inferred from homology"/>
<evidence type="ECO:0000256" key="8">
    <source>
        <dbReference type="ARBA" id="ARBA00023316"/>
    </source>
</evidence>
<dbReference type="Gene3D" id="2.40.440.10">
    <property type="entry name" value="L,D-transpeptidase catalytic domain-like"/>
    <property type="match status" value="1"/>
</dbReference>
<keyword evidence="3" id="KW-0328">Glycosyltransferase</keyword>
<feature type="domain" description="L,D-TPase catalytic" evidence="11">
    <location>
        <begin position="81"/>
        <end position="220"/>
    </location>
</feature>
<keyword evidence="8 9" id="KW-0961">Cell wall biogenesis/degradation</keyword>
<dbReference type="InterPro" id="IPR050979">
    <property type="entry name" value="LD-transpeptidase"/>
</dbReference>
<evidence type="ECO:0000256" key="4">
    <source>
        <dbReference type="ARBA" id="ARBA00022679"/>
    </source>
</evidence>
<protein>
    <submittedName>
        <fullName evidence="12">L,D-transpeptidase</fullName>
    </submittedName>
</protein>
<evidence type="ECO:0000256" key="6">
    <source>
        <dbReference type="ARBA" id="ARBA00022960"/>
    </source>
</evidence>